<dbReference type="GO" id="GO:0005524">
    <property type="term" value="F:ATP binding"/>
    <property type="evidence" value="ECO:0007669"/>
    <property type="project" value="InterPro"/>
</dbReference>
<evidence type="ECO:0000313" key="8">
    <source>
        <dbReference type="EMBL" id="KAJ9597667.1"/>
    </source>
</evidence>
<keyword evidence="9" id="KW-1185">Reference proteome</keyword>
<evidence type="ECO:0000256" key="6">
    <source>
        <dbReference type="ARBA" id="ARBA00023136"/>
    </source>
</evidence>
<protein>
    <recommendedName>
        <fullName evidence="7">ABC transporter domain-containing protein</fullName>
    </recommendedName>
</protein>
<dbReference type="PANTHER" id="PTHR48041:SF118">
    <property type="entry name" value="ATP-BINDING CASSETTE TRANSPORTER (ABC TRANSPORTER) FAMILY G MEMBER 16"/>
    <property type="match status" value="1"/>
</dbReference>
<keyword evidence="4" id="KW-0812">Transmembrane</keyword>
<evidence type="ECO:0000256" key="2">
    <source>
        <dbReference type="ARBA" id="ARBA00005814"/>
    </source>
</evidence>
<feature type="non-terminal residue" evidence="8">
    <location>
        <position position="156"/>
    </location>
</feature>
<gene>
    <name evidence="8" type="ORF">L9F63_011469</name>
</gene>
<dbReference type="EMBL" id="JASPKZ010001593">
    <property type="protein sequence ID" value="KAJ9597667.1"/>
    <property type="molecule type" value="Genomic_DNA"/>
</dbReference>
<dbReference type="GO" id="GO:0016887">
    <property type="term" value="F:ATP hydrolysis activity"/>
    <property type="evidence" value="ECO:0007669"/>
    <property type="project" value="InterPro"/>
</dbReference>
<comment type="subcellular location">
    <subcellularLocation>
        <location evidence="1">Membrane</location>
        <topology evidence="1">Multi-pass membrane protein</topology>
    </subcellularLocation>
</comment>
<evidence type="ECO:0000256" key="3">
    <source>
        <dbReference type="ARBA" id="ARBA00022448"/>
    </source>
</evidence>
<dbReference type="GO" id="GO:0005886">
    <property type="term" value="C:plasma membrane"/>
    <property type="evidence" value="ECO:0007669"/>
    <property type="project" value="TreeGrafter"/>
</dbReference>
<feature type="domain" description="ABC transporter" evidence="7">
    <location>
        <begin position="11"/>
        <end position="156"/>
    </location>
</feature>
<accession>A0AAD8AEP9</accession>
<dbReference type="InterPro" id="IPR003439">
    <property type="entry name" value="ABC_transporter-like_ATP-bd"/>
</dbReference>
<comment type="similarity">
    <text evidence="2">Belongs to the ABC transporter superfamily. ABCG family. Eye pigment precursor importer (TC 3.A.1.204) subfamily.</text>
</comment>
<keyword evidence="3" id="KW-0813">Transport</keyword>
<comment type="caution">
    <text evidence="8">The sequence shown here is derived from an EMBL/GenBank/DDBJ whole genome shotgun (WGS) entry which is preliminary data.</text>
</comment>
<evidence type="ECO:0000256" key="4">
    <source>
        <dbReference type="ARBA" id="ARBA00022692"/>
    </source>
</evidence>
<evidence type="ECO:0000256" key="1">
    <source>
        <dbReference type="ARBA" id="ARBA00004141"/>
    </source>
</evidence>
<evidence type="ECO:0000256" key="5">
    <source>
        <dbReference type="ARBA" id="ARBA00022989"/>
    </source>
</evidence>
<name>A0AAD8AEP9_DIPPU</name>
<keyword evidence="5" id="KW-1133">Transmembrane helix</keyword>
<dbReference type="PANTHER" id="PTHR48041">
    <property type="entry name" value="ABC TRANSPORTER G FAMILY MEMBER 28"/>
    <property type="match status" value="1"/>
</dbReference>
<dbReference type="Pfam" id="PF00005">
    <property type="entry name" value="ABC_tran"/>
    <property type="match status" value="1"/>
</dbReference>
<reference evidence="8" key="2">
    <citation type="submission" date="2023-05" db="EMBL/GenBank/DDBJ databases">
        <authorList>
            <person name="Fouks B."/>
        </authorList>
    </citation>
    <scope>NUCLEOTIDE SEQUENCE</scope>
    <source>
        <strain evidence="8">Stay&amp;Tobe</strain>
        <tissue evidence="8">Testes</tissue>
    </source>
</reference>
<dbReference type="Proteomes" id="UP001233999">
    <property type="component" value="Unassembled WGS sequence"/>
</dbReference>
<dbReference type="Gene3D" id="3.40.50.300">
    <property type="entry name" value="P-loop containing nucleotide triphosphate hydrolases"/>
    <property type="match status" value="1"/>
</dbReference>
<keyword evidence="6" id="KW-0472">Membrane</keyword>
<dbReference type="GO" id="GO:0042626">
    <property type="term" value="F:ATPase-coupled transmembrane transporter activity"/>
    <property type="evidence" value="ECO:0007669"/>
    <property type="project" value="TreeGrafter"/>
</dbReference>
<dbReference type="InterPro" id="IPR027417">
    <property type="entry name" value="P-loop_NTPase"/>
</dbReference>
<reference evidence="8" key="1">
    <citation type="journal article" date="2023" name="IScience">
        <title>Live-bearing cockroach genome reveals convergent evolutionary mechanisms linked to viviparity in insects and beyond.</title>
        <authorList>
            <person name="Fouks B."/>
            <person name="Harrison M.C."/>
            <person name="Mikhailova A.A."/>
            <person name="Marchal E."/>
            <person name="English S."/>
            <person name="Carruthers M."/>
            <person name="Jennings E.C."/>
            <person name="Chiamaka E.L."/>
            <person name="Frigard R.A."/>
            <person name="Pippel M."/>
            <person name="Attardo G.M."/>
            <person name="Benoit J.B."/>
            <person name="Bornberg-Bauer E."/>
            <person name="Tobe S.S."/>
        </authorList>
    </citation>
    <scope>NUCLEOTIDE SEQUENCE</scope>
    <source>
        <strain evidence="8">Stay&amp;Tobe</strain>
    </source>
</reference>
<dbReference type="SUPFAM" id="SSF52540">
    <property type="entry name" value="P-loop containing nucleoside triphosphate hydrolases"/>
    <property type="match status" value="1"/>
</dbReference>
<sequence>MAGRKSQKPILRGINGSFRAGRLTAILGPSGAGKSSLLNVLSGFKKNGVTGSIKTNGKERSIQEFRKFSCYITQEFYMLQLLTTKETLRVAADLKLNYKTNKSKKDIMIGEILHLLGLEKTKDTLVKNLSGGEKKRLSIGVELLTNPPVMFFDEPT</sequence>
<evidence type="ECO:0000313" key="9">
    <source>
        <dbReference type="Proteomes" id="UP001233999"/>
    </source>
</evidence>
<organism evidence="8 9">
    <name type="scientific">Diploptera punctata</name>
    <name type="common">Pacific beetle cockroach</name>
    <dbReference type="NCBI Taxonomy" id="6984"/>
    <lineage>
        <taxon>Eukaryota</taxon>
        <taxon>Metazoa</taxon>
        <taxon>Ecdysozoa</taxon>
        <taxon>Arthropoda</taxon>
        <taxon>Hexapoda</taxon>
        <taxon>Insecta</taxon>
        <taxon>Pterygota</taxon>
        <taxon>Neoptera</taxon>
        <taxon>Polyneoptera</taxon>
        <taxon>Dictyoptera</taxon>
        <taxon>Blattodea</taxon>
        <taxon>Blaberoidea</taxon>
        <taxon>Blaberidae</taxon>
        <taxon>Diplopterinae</taxon>
        <taxon>Diploptera</taxon>
    </lineage>
</organism>
<evidence type="ECO:0000259" key="7">
    <source>
        <dbReference type="Pfam" id="PF00005"/>
    </source>
</evidence>
<dbReference type="InterPro" id="IPR050352">
    <property type="entry name" value="ABCG_transporters"/>
</dbReference>
<proteinExistence type="inferred from homology"/>
<dbReference type="AlphaFoldDB" id="A0AAD8AEP9"/>